<dbReference type="AlphaFoldDB" id="A0AAW2EJG5"/>
<reference evidence="1 2" key="1">
    <citation type="submission" date="2023-03" db="EMBL/GenBank/DDBJ databases">
        <title>High recombination rates correlate with genetic variation in Cardiocondyla obscurior ants.</title>
        <authorList>
            <person name="Errbii M."/>
        </authorList>
    </citation>
    <scope>NUCLEOTIDE SEQUENCE [LARGE SCALE GENOMIC DNA]</scope>
    <source>
        <strain evidence="1">Alpha-2009</strain>
        <tissue evidence="1">Whole body</tissue>
    </source>
</reference>
<sequence>MLRIRNEQITYFYKIFPDCFARTNYFVIKIKHPLGAPRVQDIVPFEVTSPLNRRRSVVDVAEDILSGRTAIVLVANLTSKDRARAHHFSTTSSSRRSSSSCRSRIVRGISTCVAASGNSRREAILATFFFRCEQSPPEVSFIYHAAER</sequence>
<name>A0AAW2EJG5_9HYME</name>
<evidence type="ECO:0000313" key="2">
    <source>
        <dbReference type="Proteomes" id="UP001430953"/>
    </source>
</evidence>
<accession>A0AAW2EJG5</accession>
<protein>
    <submittedName>
        <fullName evidence="1">Uncharacterized protein</fullName>
    </submittedName>
</protein>
<comment type="caution">
    <text evidence="1">The sequence shown here is derived from an EMBL/GenBank/DDBJ whole genome shotgun (WGS) entry which is preliminary data.</text>
</comment>
<proteinExistence type="predicted"/>
<gene>
    <name evidence="1" type="ORF">PUN28_017619</name>
</gene>
<organism evidence="1 2">
    <name type="scientific">Cardiocondyla obscurior</name>
    <dbReference type="NCBI Taxonomy" id="286306"/>
    <lineage>
        <taxon>Eukaryota</taxon>
        <taxon>Metazoa</taxon>
        <taxon>Ecdysozoa</taxon>
        <taxon>Arthropoda</taxon>
        <taxon>Hexapoda</taxon>
        <taxon>Insecta</taxon>
        <taxon>Pterygota</taxon>
        <taxon>Neoptera</taxon>
        <taxon>Endopterygota</taxon>
        <taxon>Hymenoptera</taxon>
        <taxon>Apocrita</taxon>
        <taxon>Aculeata</taxon>
        <taxon>Formicoidea</taxon>
        <taxon>Formicidae</taxon>
        <taxon>Myrmicinae</taxon>
        <taxon>Cardiocondyla</taxon>
    </lineage>
</organism>
<dbReference type="Proteomes" id="UP001430953">
    <property type="component" value="Unassembled WGS sequence"/>
</dbReference>
<keyword evidence="2" id="KW-1185">Reference proteome</keyword>
<dbReference type="EMBL" id="JADYXP020000021">
    <property type="protein sequence ID" value="KAL0103488.1"/>
    <property type="molecule type" value="Genomic_DNA"/>
</dbReference>
<evidence type="ECO:0000313" key="1">
    <source>
        <dbReference type="EMBL" id="KAL0103488.1"/>
    </source>
</evidence>